<name>A0A195FUT3_9HYME</name>
<dbReference type="Proteomes" id="UP000078541">
    <property type="component" value="Unassembled WGS sequence"/>
</dbReference>
<accession>A0A195FUT3</accession>
<keyword evidence="2" id="KW-1185">Reference proteome</keyword>
<dbReference type="AlphaFoldDB" id="A0A195FUT3"/>
<dbReference type="EMBL" id="KQ981219">
    <property type="protein sequence ID" value="KYN44410.1"/>
    <property type="molecule type" value="Genomic_DNA"/>
</dbReference>
<dbReference type="Gene3D" id="1.20.140.150">
    <property type="match status" value="1"/>
</dbReference>
<proteinExistence type="predicted"/>
<protein>
    <submittedName>
        <fullName evidence="1">Uncharacterized protein</fullName>
    </submittedName>
</protein>
<reference evidence="1 2" key="1">
    <citation type="submission" date="2016-03" db="EMBL/GenBank/DDBJ databases">
        <title>Trachymyrmex septentrionalis WGS genome.</title>
        <authorList>
            <person name="Nygaard S."/>
            <person name="Hu H."/>
            <person name="Boomsma J."/>
            <person name="Zhang G."/>
        </authorList>
    </citation>
    <scope>NUCLEOTIDE SEQUENCE [LARGE SCALE GENOMIC DNA]</scope>
    <source>
        <strain evidence="1">Tsep2-gDNA-1</strain>
        <tissue evidence="1">Whole body</tissue>
    </source>
</reference>
<gene>
    <name evidence="1" type="ORF">ALC56_01108</name>
</gene>
<evidence type="ECO:0000313" key="2">
    <source>
        <dbReference type="Proteomes" id="UP000078541"/>
    </source>
</evidence>
<evidence type="ECO:0000313" key="1">
    <source>
        <dbReference type="EMBL" id="KYN44410.1"/>
    </source>
</evidence>
<sequence>MCCSGGPGGIRLTGCGVVCGLAALAALGVALSGPTWLRTEEKLAVPDVSKNSAVSVKFKVGLFRVCPTIVNPSNLTLPYPLPPPCSYVRYSSLEDVKPKELGFPQLEFTPTVVSKIREANALCELSRRLLKGSEFNYPGSVTFPLLLLFHRNGVPPEQQANLLISDAVAAFCTHRENLRRKHGRVVRRKGRTRFSATEAAAFYFAYSAN</sequence>
<organism evidence="1 2">
    <name type="scientific">Trachymyrmex septentrionalis</name>
    <dbReference type="NCBI Taxonomy" id="34720"/>
    <lineage>
        <taxon>Eukaryota</taxon>
        <taxon>Metazoa</taxon>
        <taxon>Ecdysozoa</taxon>
        <taxon>Arthropoda</taxon>
        <taxon>Hexapoda</taxon>
        <taxon>Insecta</taxon>
        <taxon>Pterygota</taxon>
        <taxon>Neoptera</taxon>
        <taxon>Endopterygota</taxon>
        <taxon>Hymenoptera</taxon>
        <taxon>Apocrita</taxon>
        <taxon>Aculeata</taxon>
        <taxon>Formicoidea</taxon>
        <taxon>Formicidae</taxon>
        <taxon>Myrmicinae</taxon>
        <taxon>Trachymyrmex</taxon>
    </lineage>
</organism>
<dbReference type="STRING" id="34720.A0A195FUT3"/>